<keyword evidence="6" id="KW-0325">Glycoprotein</keyword>
<evidence type="ECO:0000256" key="1">
    <source>
        <dbReference type="ARBA" id="ARBA00004609"/>
    </source>
</evidence>
<protein>
    <recommendedName>
        <fullName evidence="9">1,3-beta-glucanosyltransferase</fullName>
        <ecNumber evidence="9">2.4.1.-</ecNumber>
    </recommendedName>
</protein>
<keyword evidence="9 11" id="KW-0472">Membrane</keyword>
<gene>
    <name evidence="12" type="ORF">BO78DRAFT_325538</name>
</gene>
<keyword evidence="11" id="KW-0812">Transmembrane</keyword>
<evidence type="ECO:0000256" key="2">
    <source>
        <dbReference type="ARBA" id="ARBA00007528"/>
    </source>
</evidence>
<dbReference type="PANTHER" id="PTHR31468">
    <property type="entry name" value="1,3-BETA-GLUCANOSYLTRANSFERASE GAS1"/>
    <property type="match status" value="1"/>
</dbReference>
<proteinExistence type="inferred from homology"/>
<dbReference type="GO" id="GO:0071970">
    <property type="term" value="P:fungal-type cell wall (1-&gt;3)-beta-D-glucan biosynthetic process"/>
    <property type="evidence" value="ECO:0007669"/>
    <property type="project" value="TreeGrafter"/>
</dbReference>
<dbReference type="Proteomes" id="UP000248423">
    <property type="component" value="Unassembled WGS sequence"/>
</dbReference>
<dbReference type="PANTHER" id="PTHR31468:SF8">
    <property type="entry name" value="1,3-BETA-GLUCANOSYLTRANSFERASE GAS2"/>
    <property type="match status" value="1"/>
</dbReference>
<evidence type="ECO:0000256" key="8">
    <source>
        <dbReference type="ARBA" id="ARBA00025026"/>
    </source>
</evidence>
<dbReference type="AlphaFoldDB" id="A0A319F922"/>
<dbReference type="VEuPathDB" id="FungiDB:BO78DRAFT_325538"/>
<dbReference type="OrthoDB" id="421038at2759"/>
<dbReference type="GO" id="GO:0098552">
    <property type="term" value="C:side of membrane"/>
    <property type="evidence" value="ECO:0007669"/>
    <property type="project" value="UniProtKB-KW"/>
</dbReference>
<organism evidence="12 13">
    <name type="scientific">Aspergillus sclerotiicarbonarius (strain CBS 121057 / IBT 28362)</name>
    <dbReference type="NCBI Taxonomy" id="1448318"/>
    <lineage>
        <taxon>Eukaryota</taxon>
        <taxon>Fungi</taxon>
        <taxon>Dikarya</taxon>
        <taxon>Ascomycota</taxon>
        <taxon>Pezizomycotina</taxon>
        <taxon>Eurotiomycetes</taxon>
        <taxon>Eurotiomycetidae</taxon>
        <taxon>Eurotiales</taxon>
        <taxon>Aspergillaceae</taxon>
        <taxon>Aspergillus</taxon>
        <taxon>Aspergillus subgen. Circumdati</taxon>
    </lineage>
</organism>
<dbReference type="GO" id="GO:0005886">
    <property type="term" value="C:plasma membrane"/>
    <property type="evidence" value="ECO:0007669"/>
    <property type="project" value="UniProtKB-SubCell"/>
</dbReference>
<dbReference type="EC" id="2.4.1.-" evidence="9"/>
<feature type="chain" id="PRO_5016195435" description="1,3-beta-glucanosyltransferase" evidence="9">
    <location>
        <begin position="23"/>
        <end position="472"/>
    </location>
</feature>
<evidence type="ECO:0000256" key="4">
    <source>
        <dbReference type="ARBA" id="ARBA00022729"/>
    </source>
</evidence>
<dbReference type="InterPro" id="IPR017853">
    <property type="entry name" value="GH"/>
</dbReference>
<dbReference type="Pfam" id="PF03198">
    <property type="entry name" value="Glyco_hydro_72"/>
    <property type="match status" value="1"/>
</dbReference>
<sequence>MVRTRWSLSATALSLLLNTAGAIQTISAVGSKFFYEDGRQYYIKGIAYQLVPEDPLIDTAQCTRDATRMAELGTNAIRVYHVDPQADHDGCMKAFADAGIYLFVDLDTFDTQINQDNPQWDQTQFDRFKAVLDEFQKYDNTAGFFVGNEVLTTKDGSPAAPYVLAAARDIKSYRNEKQHRNIPVGYSAADIAELRPMLQNYLACRPDPAERLDFFALNAYEWCGDSSYEQSGYQSLQDQTAGYPIPIFFSETGCNVARPRTFGDQAAIFGDKMSGTWSGAMIYEWIEETNDYGLINYGPLDSDAPPTNTLVQDGFVRQGEPSPIAPDFDNLKAQWATLNPTGVALSDYRASTSTISPPECPASTPGGWAVDPSSPLPTLGQTFHRADPSASATTTPGSPSAPDSSSTSPDISRNINQSNIGSTELASTPPSKEVVSNGASSRSAMMQVGPFYRLIDVSFLLCTFIGGVAVWL</sequence>
<evidence type="ECO:0000256" key="10">
    <source>
        <dbReference type="SAM" id="MobiDB-lite"/>
    </source>
</evidence>
<reference evidence="12 13" key="1">
    <citation type="submission" date="2018-02" db="EMBL/GenBank/DDBJ databases">
        <title>The genomes of Aspergillus section Nigri reveals drivers in fungal speciation.</title>
        <authorList>
            <consortium name="DOE Joint Genome Institute"/>
            <person name="Vesth T.C."/>
            <person name="Nybo J."/>
            <person name="Theobald S."/>
            <person name="Brandl J."/>
            <person name="Frisvad J.C."/>
            <person name="Nielsen K.F."/>
            <person name="Lyhne E.K."/>
            <person name="Kogle M.E."/>
            <person name="Kuo A."/>
            <person name="Riley R."/>
            <person name="Clum A."/>
            <person name="Nolan M."/>
            <person name="Lipzen A."/>
            <person name="Salamov A."/>
            <person name="Henrissat B."/>
            <person name="Wiebenga A."/>
            <person name="De vries R.P."/>
            <person name="Grigoriev I.V."/>
            <person name="Mortensen U.H."/>
            <person name="Andersen M.R."/>
            <person name="Baker S.E."/>
        </authorList>
    </citation>
    <scope>NUCLEOTIDE SEQUENCE [LARGE SCALE GENOMIC DNA]</scope>
    <source>
        <strain evidence="12 13">CBS 121057</strain>
    </source>
</reference>
<comment type="subcellular location">
    <subcellularLocation>
        <location evidence="1 9">Cell membrane</location>
        <topology evidence="1 9">Lipid-anchor</topology>
        <topology evidence="1 9">GPI-anchor</topology>
    </subcellularLocation>
</comment>
<evidence type="ECO:0000256" key="6">
    <source>
        <dbReference type="ARBA" id="ARBA00023180"/>
    </source>
</evidence>
<feature type="compositionally biased region" description="Low complexity" evidence="10">
    <location>
        <begin position="388"/>
        <end position="410"/>
    </location>
</feature>
<dbReference type="GO" id="GO:0031505">
    <property type="term" value="P:fungal-type cell wall organization"/>
    <property type="evidence" value="ECO:0007669"/>
    <property type="project" value="TreeGrafter"/>
</dbReference>
<comment type="similarity">
    <text evidence="2 9">Belongs to the glycosyl hydrolase 72 family.</text>
</comment>
<evidence type="ECO:0000313" key="13">
    <source>
        <dbReference type="Proteomes" id="UP000248423"/>
    </source>
</evidence>
<feature type="compositionally biased region" description="Polar residues" evidence="10">
    <location>
        <begin position="411"/>
        <end position="430"/>
    </location>
</feature>
<evidence type="ECO:0000256" key="3">
    <source>
        <dbReference type="ARBA" id="ARBA00022679"/>
    </source>
</evidence>
<keyword evidence="7 9" id="KW-0449">Lipoprotein</keyword>
<evidence type="ECO:0000256" key="5">
    <source>
        <dbReference type="ARBA" id="ARBA00023157"/>
    </source>
</evidence>
<evidence type="ECO:0000256" key="9">
    <source>
        <dbReference type="RuleBase" id="RU361209"/>
    </source>
</evidence>
<dbReference type="EMBL" id="KZ826398">
    <property type="protein sequence ID" value="PYI02253.1"/>
    <property type="molecule type" value="Genomic_DNA"/>
</dbReference>
<keyword evidence="4 9" id="KW-0732">Signal</keyword>
<dbReference type="InterPro" id="IPR004886">
    <property type="entry name" value="Glucanosyltransferase"/>
</dbReference>
<keyword evidence="13" id="KW-1185">Reference proteome</keyword>
<dbReference type="Gene3D" id="3.20.20.80">
    <property type="entry name" value="Glycosidases"/>
    <property type="match status" value="1"/>
</dbReference>
<dbReference type="SUPFAM" id="SSF51445">
    <property type="entry name" value="(Trans)glycosidases"/>
    <property type="match status" value="1"/>
</dbReference>
<keyword evidence="5" id="KW-1015">Disulfide bond</keyword>
<feature type="signal peptide" evidence="9">
    <location>
        <begin position="1"/>
        <end position="22"/>
    </location>
</feature>
<evidence type="ECO:0000256" key="11">
    <source>
        <dbReference type="SAM" id="Phobius"/>
    </source>
</evidence>
<feature type="transmembrane region" description="Helical" evidence="11">
    <location>
        <begin position="451"/>
        <end position="471"/>
    </location>
</feature>
<dbReference type="GO" id="GO:0042124">
    <property type="term" value="F:1,3-beta-glucanosyltransferase activity"/>
    <property type="evidence" value="ECO:0007669"/>
    <property type="project" value="TreeGrafter"/>
</dbReference>
<keyword evidence="11" id="KW-1133">Transmembrane helix</keyword>
<feature type="region of interest" description="Disordered" evidence="10">
    <location>
        <begin position="350"/>
        <end position="438"/>
    </location>
</feature>
<name>A0A319F922_ASPSB</name>
<accession>A0A319F922</accession>
<keyword evidence="9" id="KW-0336">GPI-anchor</keyword>
<evidence type="ECO:0000256" key="7">
    <source>
        <dbReference type="ARBA" id="ARBA00023288"/>
    </source>
</evidence>
<keyword evidence="3 9" id="KW-0808">Transferase</keyword>
<dbReference type="FunFam" id="3.20.20.80:FF:000038">
    <property type="entry name" value="1,3-beta-glucanosyltransferase"/>
    <property type="match status" value="1"/>
</dbReference>
<evidence type="ECO:0000313" key="12">
    <source>
        <dbReference type="EMBL" id="PYI02253.1"/>
    </source>
</evidence>
<comment type="function">
    <text evidence="8">Splits internally a 1,3-beta-glucan molecule and transfers the newly generated reducing end (the donor) to the non-reducing end of another 1,3-beta-glucan molecule (the acceptor) forming a 1,3-beta linkage, resulting in the elongation of 1,3-beta-glucan chains in the cell wall. Involved in cell wall morphogenesis.</text>
</comment>